<dbReference type="Proteomes" id="UP000001593">
    <property type="component" value="Unassembled WGS sequence"/>
</dbReference>
<evidence type="ECO:0000256" key="1">
    <source>
        <dbReference type="ARBA" id="ARBA00001967"/>
    </source>
</evidence>
<evidence type="ECO:0000256" key="7">
    <source>
        <dbReference type="ARBA" id="ARBA00022993"/>
    </source>
</evidence>
<keyword evidence="14" id="KW-1185">Reference proteome</keyword>
<dbReference type="PANTHER" id="PTHR12280">
    <property type="entry name" value="PANTOTHENATE KINASE"/>
    <property type="match status" value="1"/>
</dbReference>
<dbReference type="FunFam" id="3.40.50.10880:FF:000001">
    <property type="entry name" value="Pantothenate kinase 4"/>
    <property type="match status" value="1"/>
</dbReference>
<evidence type="ECO:0000256" key="6">
    <source>
        <dbReference type="ARBA" id="ARBA00022840"/>
    </source>
</evidence>
<dbReference type="InParanoid" id="A7T9X7"/>
<keyword evidence="5" id="KW-0547">Nucleotide-binding</keyword>
<comment type="catalytic activity">
    <reaction evidence="9">
        <text>(R)-4'-phospho-S-sulfopantetheine + H2O = (R)-S-sulfopantetheine + phosphate</text>
        <dbReference type="Rhea" id="RHEA:68340"/>
        <dbReference type="ChEBI" id="CHEBI:15377"/>
        <dbReference type="ChEBI" id="CHEBI:43474"/>
        <dbReference type="ChEBI" id="CHEBI:177302"/>
        <dbReference type="ChEBI" id="CHEBI:177303"/>
    </reaction>
    <physiologicalReaction direction="left-to-right" evidence="9">
        <dbReference type="Rhea" id="RHEA:68341"/>
    </physiologicalReaction>
</comment>
<dbReference type="HOGENOM" id="CLU_039785_1_0_1"/>
<sequence length="278" mass="31185">LLDTREQCLNEFDFPDPYAELKQQENEEALKMFTRRIRELDKMESEQRQIALVRGMLAGNVFDWGAREVSDLMEKNLLGFDTAMDRLEARPWLKDDLDEWISRTKLASVICLQGPPYKLAVVFVDNSGVDIILGVMPFVRELVSRGTKVILAANSYPALNDVMHGELVILIERLAKLCPALKSAVKSGRLVAMASGVGSPCLDLRRIDADLAASCAEAELVLLEGMGRRIHTNFHARFTCDSIKLAVIKNRWLAERLGGNMYSVVFKFERVAQPLSAT</sequence>
<gene>
    <name evidence="13" type="ORF">NEMVEDRAFT_v1g151759</name>
</gene>
<name>A7T9X7_NEMVE</name>
<comment type="subunit">
    <text evidence="2">Homodimer. Interacts with PKM.</text>
</comment>
<evidence type="ECO:0000313" key="13">
    <source>
        <dbReference type="EMBL" id="EDO27195.1"/>
    </source>
</evidence>
<evidence type="ECO:0000256" key="9">
    <source>
        <dbReference type="ARBA" id="ARBA00029347"/>
    </source>
</evidence>
<dbReference type="InterPro" id="IPR004567">
    <property type="entry name" value="Type_II_PanK"/>
</dbReference>
<dbReference type="AlphaFoldDB" id="A7T9X7"/>
<keyword evidence="7" id="KW-0173">Coenzyme A biosynthesis</keyword>
<dbReference type="Gene3D" id="3.40.50.10880">
    <property type="entry name" value="Uncharacterised protein PF01937, DUF89, domain 3"/>
    <property type="match status" value="1"/>
</dbReference>
<dbReference type="Pfam" id="PF01937">
    <property type="entry name" value="ARMT1-like_dom"/>
    <property type="match status" value="1"/>
</dbReference>
<protein>
    <recommendedName>
        <fullName evidence="3">4'-phosphopantetheine phosphatase</fullName>
    </recommendedName>
    <alternativeName>
        <fullName evidence="10">Inactive pantothenic acid kinase 4</fullName>
    </alternativeName>
</protein>
<evidence type="ECO:0000256" key="8">
    <source>
        <dbReference type="ARBA" id="ARBA00023074"/>
    </source>
</evidence>
<feature type="non-terminal residue" evidence="13">
    <location>
        <position position="1"/>
    </location>
</feature>
<dbReference type="EMBL" id="DS473682">
    <property type="protein sequence ID" value="EDO27195.1"/>
    <property type="molecule type" value="Genomic_DNA"/>
</dbReference>
<dbReference type="GO" id="GO:0005524">
    <property type="term" value="F:ATP binding"/>
    <property type="evidence" value="ECO:0007669"/>
    <property type="project" value="UniProtKB-KW"/>
</dbReference>
<dbReference type="OMA" id="WFPCFRE"/>
<evidence type="ECO:0000256" key="3">
    <source>
        <dbReference type="ARBA" id="ARBA00019490"/>
    </source>
</evidence>
<dbReference type="GO" id="GO:0015937">
    <property type="term" value="P:coenzyme A biosynthetic process"/>
    <property type="evidence" value="ECO:0000318"/>
    <property type="project" value="GO_Central"/>
</dbReference>
<evidence type="ECO:0000256" key="5">
    <source>
        <dbReference type="ARBA" id="ARBA00022741"/>
    </source>
</evidence>
<dbReference type="GO" id="GO:0005829">
    <property type="term" value="C:cytosol"/>
    <property type="evidence" value="ECO:0000318"/>
    <property type="project" value="GO_Central"/>
</dbReference>
<evidence type="ECO:0000256" key="10">
    <source>
        <dbReference type="ARBA" id="ARBA00032948"/>
    </source>
</evidence>
<feature type="domain" description="Damage-control phosphatase ARMT1-like metal-binding" evidence="12">
    <location>
        <begin position="4"/>
        <end position="263"/>
    </location>
</feature>
<dbReference type="PhylomeDB" id="A7T9X7"/>
<dbReference type="STRING" id="45351.A7T9X7"/>
<dbReference type="Gene3D" id="1.10.285.20">
    <property type="entry name" value="Uncharacterised protein PF01937, DUF89, domain 2"/>
    <property type="match status" value="1"/>
</dbReference>
<accession>A7T9X7</accession>
<evidence type="ECO:0000256" key="2">
    <source>
        <dbReference type="ARBA" id="ARBA00011388"/>
    </source>
</evidence>
<comment type="function">
    <text evidence="11">Phosphatase which shows a preference for 4'-phosphopantetheine and its oxidatively damaged forms (sulfonate or S-sulfonate), providing strong indirect evidence that the phosphatase activity pre-empts damage in the coenzyme A (CoA) pathway. Hydrolyzing excess 4'-phosphopantetheine could constitute a directed overflow mechanism to prevent its oxidation to the S-sulfonate, sulfonate, or other forms. Hydrolyzing 4'-phosphopantetheine sulfonate or S-sulfonate would forestall their conversion to inactive forms of CoA and acyl carrier protein. May play a role in the physiological regulation of CoA intracellular levels.</text>
</comment>
<dbReference type="InterPro" id="IPR036075">
    <property type="entry name" value="ARMT-1-like_metal-bd_sf"/>
</dbReference>
<keyword evidence="4" id="KW-0533">Nickel</keyword>
<evidence type="ECO:0000256" key="4">
    <source>
        <dbReference type="ARBA" id="ARBA00022596"/>
    </source>
</evidence>
<dbReference type="InterPro" id="IPR002791">
    <property type="entry name" value="ARMT1-like_metal-bd"/>
</dbReference>
<dbReference type="PANTHER" id="PTHR12280:SF20">
    <property type="entry name" value="4'-PHOSPHOPANTETHEINE PHOSPHATASE"/>
    <property type="match status" value="1"/>
</dbReference>
<keyword evidence="6" id="KW-0067">ATP-binding</keyword>
<evidence type="ECO:0000259" key="12">
    <source>
        <dbReference type="Pfam" id="PF01937"/>
    </source>
</evidence>
<dbReference type="GO" id="GO:0016791">
    <property type="term" value="F:phosphatase activity"/>
    <property type="evidence" value="ECO:0000318"/>
    <property type="project" value="GO_Central"/>
</dbReference>
<evidence type="ECO:0000313" key="14">
    <source>
        <dbReference type="Proteomes" id="UP000001593"/>
    </source>
</evidence>
<proteinExistence type="predicted"/>
<comment type="cofactor">
    <cofactor evidence="1">
        <name>Ni(2+)</name>
        <dbReference type="ChEBI" id="CHEBI:49786"/>
    </cofactor>
</comment>
<dbReference type="eggNOG" id="KOG4584">
    <property type="taxonomic scope" value="Eukaryota"/>
</dbReference>
<organism evidence="13 14">
    <name type="scientific">Nematostella vectensis</name>
    <name type="common">Starlet sea anemone</name>
    <dbReference type="NCBI Taxonomy" id="45351"/>
    <lineage>
        <taxon>Eukaryota</taxon>
        <taxon>Metazoa</taxon>
        <taxon>Cnidaria</taxon>
        <taxon>Anthozoa</taxon>
        <taxon>Hexacorallia</taxon>
        <taxon>Actiniaria</taxon>
        <taxon>Edwardsiidae</taxon>
        <taxon>Nematostella</taxon>
    </lineage>
</organism>
<dbReference type="SUPFAM" id="SSF111321">
    <property type="entry name" value="AF1104-like"/>
    <property type="match status" value="1"/>
</dbReference>
<dbReference type="GO" id="GO:0005634">
    <property type="term" value="C:nucleus"/>
    <property type="evidence" value="ECO:0000318"/>
    <property type="project" value="GO_Central"/>
</dbReference>
<reference evidence="13 14" key="1">
    <citation type="journal article" date="2007" name="Science">
        <title>Sea anemone genome reveals ancestral eumetazoan gene repertoire and genomic organization.</title>
        <authorList>
            <person name="Putnam N.H."/>
            <person name="Srivastava M."/>
            <person name="Hellsten U."/>
            <person name="Dirks B."/>
            <person name="Chapman J."/>
            <person name="Salamov A."/>
            <person name="Terry A."/>
            <person name="Shapiro H."/>
            <person name="Lindquist E."/>
            <person name="Kapitonov V.V."/>
            <person name="Jurka J."/>
            <person name="Genikhovich G."/>
            <person name="Grigoriev I.V."/>
            <person name="Lucas S.M."/>
            <person name="Steele R.E."/>
            <person name="Finnerty J.R."/>
            <person name="Technau U."/>
            <person name="Martindale M.Q."/>
            <person name="Rokhsar D.S."/>
        </authorList>
    </citation>
    <scope>NUCLEOTIDE SEQUENCE [LARGE SCALE GENOMIC DNA]</scope>
    <source>
        <strain evidence="14">CH2 X CH6</strain>
    </source>
</reference>
<keyword evidence="8" id="KW-0944">Nitration</keyword>
<evidence type="ECO:0000256" key="11">
    <source>
        <dbReference type="ARBA" id="ARBA00046055"/>
    </source>
</evidence>